<keyword evidence="2" id="KW-1133">Transmembrane helix</keyword>
<reference evidence="3 4" key="1">
    <citation type="journal article" name="Sci. Rep.">
        <title>Telomere-to-telomere assembled and centromere annotated genomes of the two main subspecies of the button mushroom Agaricus bisporus reveal especially polymorphic chromosome ends.</title>
        <authorList>
            <person name="Sonnenberg A.S.M."/>
            <person name="Sedaghat-Telgerd N."/>
            <person name="Lavrijssen B."/>
            <person name="Ohm R.A."/>
            <person name="Hendrickx P.M."/>
            <person name="Scholtmeijer K."/>
            <person name="Baars J.J.P."/>
            <person name="van Peer A."/>
        </authorList>
    </citation>
    <scope>NUCLEOTIDE SEQUENCE [LARGE SCALE GENOMIC DNA]</scope>
    <source>
        <strain evidence="3 4">H119_p4</strain>
    </source>
</reference>
<gene>
    <name evidence="3" type="ORF">Agabi119p4_10405</name>
</gene>
<name>A0A8H7C273_AGABI</name>
<feature type="transmembrane region" description="Helical" evidence="2">
    <location>
        <begin position="91"/>
        <end position="110"/>
    </location>
</feature>
<feature type="transmembrane region" description="Helical" evidence="2">
    <location>
        <begin position="373"/>
        <end position="395"/>
    </location>
</feature>
<dbReference type="EMBL" id="JABXXO010000014">
    <property type="protein sequence ID" value="KAF7760996.1"/>
    <property type="molecule type" value="Genomic_DNA"/>
</dbReference>
<evidence type="ECO:0000313" key="3">
    <source>
        <dbReference type="EMBL" id="KAF7760996.1"/>
    </source>
</evidence>
<feature type="region of interest" description="Disordered" evidence="1">
    <location>
        <begin position="289"/>
        <end position="336"/>
    </location>
</feature>
<accession>A0A8H7C273</accession>
<dbReference type="AlphaFoldDB" id="A0A8H7C273"/>
<keyword evidence="2" id="KW-0812">Transmembrane</keyword>
<feature type="transmembrane region" description="Helical" evidence="2">
    <location>
        <begin position="223"/>
        <end position="242"/>
    </location>
</feature>
<feature type="compositionally biased region" description="Basic and acidic residues" evidence="1">
    <location>
        <begin position="293"/>
        <end position="302"/>
    </location>
</feature>
<evidence type="ECO:0000313" key="4">
    <source>
        <dbReference type="Proteomes" id="UP000629468"/>
    </source>
</evidence>
<feature type="compositionally biased region" description="Polar residues" evidence="1">
    <location>
        <begin position="303"/>
        <end position="322"/>
    </location>
</feature>
<comment type="caution">
    <text evidence="3">The sequence shown here is derived from an EMBL/GenBank/DDBJ whole genome shotgun (WGS) entry which is preliminary data.</text>
</comment>
<feature type="transmembrane region" description="Helical" evidence="2">
    <location>
        <begin position="52"/>
        <end position="71"/>
    </location>
</feature>
<proteinExistence type="predicted"/>
<organism evidence="3 4">
    <name type="scientific">Agaricus bisporus var. burnettii</name>
    <dbReference type="NCBI Taxonomy" id="192524"/>
    <lineage>
        <taxon>Eukaryota</taxon>
        <taxon>Fungi</taxon>
        <taxon>Dikarya</taxon>
        <taxon>Basidiomycota</taxon>
        <taxon>Agaricomycotina</taxon>
        <taxon>Agaricomycetes</taxon>
        <taxon>Agaricomycetidae</taxon>
        <taxon>Agaricales</taxon>
        <taxon>Agaricineae</taxon>
        <taxon>Agaricaceae</taxon>
        <taxon>Agaricus</taxon>
    </lineage>
</organism>
<evidence type="ECO:0000256" key="1">
    <source>
        <dbReference type="SAM" id="MobiDB-lite"/>
    </source>
</evidence>
<dbReference type="PANTHER" id="PTHR35043:SF7">
    <property type="entry name" value="TRANSCRIPTION FACTOR DOMAIN-CONTAINING PROTEIN"/>
    <property type="match status" value="1"/>
</dbReference>
<dbReference type="PANTHER" id="PTHR35043">
    <property type="entry name" value="TRANSCRIPTION FACTOR DOMAIN-CONTAINING PROTEIN"/>
    <property type="match status" value="1"/>
</dbReference>
<evidence type="ECO:0000256" key="2">
    <source>
        <dbReference type="SAM" id="Phobius"/>
    </source>
</evidence>
<keyword evidence="2" id="KW-0472">Membrane</keyword>
<dbReference type="Proteomes" id="UP000629468">
    <property type="component" value="Unassembled WGS sequence"/>
</dbReference>
<protein>
    <submittedName>
        <fullName evidence="3">Uncharacterized protein</fullName>
    </submittedName>
</protein>
<sequence>MIISPSLTPFEPSVILISPSSSYAAHDSSPASMTFATRRAPTCNDISSCRTLPNIVLSCITTILACTWVALHLNVPRPKTYQSFWRSWLRRIGWMIIALIAPEIITGIAIKELLEARKYVEEWNTNFLPLCSPDKVTIPGKSAEDYARELDDKKFDSRWTLTHGFLAAMGGLRFYTKEGIREEFRPHREYHEDLGMQSIIQQIGLISSDDIKDKSKGDWISKLFVIFQTTWFIFQCIARWIVHLPVVELEVVTLAYAVQNIFIYSLWWHKPQGLSVPFHLYLNIKGQSQEKPGTIDREEDPVSQRSPNPKTPSTPSVSSLQSETRRKDPRVLGCNHDIQDPNKLPQIMGEALKVTSPHSRMHNLYVHQLGGDTFWFCLLIAGTIFGAIHLIPLWLSVFPSGIERRLWQMSAFYVTVAPISLPPATRLMLCPAP</sequence>